<evidence type="ECO:0000256" key="1">
    <source>
        <dbReference type="ARBA" id="ARBA00022649"/>
    </source>
</evidence>
<accession>A0A564U7H7</accession>
<dbReference type="AlphaFoldDB" id="A0A564U7H7"/>
<proteinExistence type="predicted"/>
<sequence>MDCEYHYRLTRRAEKELDDILDYIGNKLDNAKAAAKLMEDIGRCMETVCVFPEGGALVTNAFLPRKIIRKKVVGNYLLYYRADKERKTVWLLRIVYGRRDMDEVLKHMNS</sequence>
<name>A0A564U7H7_9FIRM</name>
<organism evidence="2 3">
    <name type="scientific">Faecalibacterium prausnitzii</name>
    <dbReference type="NCBI Taxonomy" id="853"/>
    <lineage>
        <taxon>Bacteria</taxon>
        <taxon>Bacillati</taxon>
        <taxon>Bacillota</taxon>
        <taxon>Clostridia</taxon>
        <taxon>Eubacteriales</taxon>
        <taxon>Oscillospiraceae</taxon>
        <taxon>Faecalibacterium</taxon>
    </lineage>
</organism>
<reference evidence="2 3" key="1">
    <citation type="submission" date="2019-07" db="EMBL/GenBank/DDBJ databases">
        <authorList>
            <person name="Hibberd C M."/>
            <person name="Gehrig L. J."/>
            <person name="Chang H.-W."/>
            <person name="Venkatesh S."/>
        </authorList>
    </citation>
    <scope>NUCLEOTIDE SEQUENCE [LARGE SCALE GENOMIC DNA]</scope>
    <source>
        <strain evidence="2">Faecalibacterium_prausnitzii_JG_BgPS064</strain>
    </source>
</reference>
<dbReference type="InterPro" id="IPR035093">
    <property type="entry name" value="RelE/ParE_toxin_dom_sf"/>
</dbReference>
<dbReference type="RefSeq" id="WP_158399028.1">
    <property type="nucleotide sequence ID" value="NZ_CABHMY010000111.1"/>
</dbReference>
<evidence type="ECO:0000313" key="2">
    <source>
        <dbReference type="EMBL" id="VUX12138.1"/>
    </source>
</evidence>
<dbReference type="InterPro" id="IPR007712">
    <property type="entry name" value="RelE/ParE_toxin"/>
</dbReference>
<keyword evidence="3" id="KW-1185">Reference proteome</keyword>
<dbReference type="Proteomes" id="UP000406184">
    <property type="component" value="Unassembled WGS sequence"/>
</dbReference>
<keyword evidence="1" id="KW-1277">Toxin-antitoxin system</keyword>
<dbReference type="Pfam" id="PF05016">
    <property type="entry name" value="ParE_toxin"/>
    <property type="match status" value="1"/>
</dbReference>
<dbReference type="EMBL" id="CABHMY010000111">
    <property type="protein sequence ID" value="VUX12138.1"/>
    <property type="molecule type" value="Genomic_DNA"/>
</dbReference>
<protein>
    <submittedName>
        <fullName evidence="2">Plasmid stabilisation system protein</fullName>
    </submittedName>
</protein>
<dbReference type="Gene3D" id="3.30.2310.20">
    <property type="entry name" value="RelE-like"/>
    <property type="match status" value="1"/>
</dbReference>
<gene>
    <name evidence="2" type="ORF">FPPS064S07_00764</name>
</gene>
<evidence type="ECO:0000313" key="3">
    <source>
        <dbReference type="Proteomes" id="UP000406184"/>
    </source>
</evidence>